<evidence type="ECO:0000313" key="2">
    <source>
        <dbReference type="Proteomes" id="UP000076632"/>
    </source>
</evidence>
<organism evidence="1 2">
    <name type="scientific">Xylona heveae (strain CBS 132557 / TC161)</name>
    <dbReference type="NCBI Taxonomy" id="1328760"/>
    <lineage>
        <taxon>Eukaryota</taxon>
        <taxon>Fungi</taxon>
        <taxon>Dikarya</taxon>
        <taxon>Ascomycota</taxon>
        <taxon>Pezizomycotina</taxon>
        <taxon>Xylonomycetes</taxon>
        <taxon>Xylonales</taxon>
        <taxon>Xylonaceae</taxon>
        <taxon>Xylona</taxon>
    </lineage>
</organism>
<dbReference type="Proteomes" id="UP000076632">
    <property type="component" value="Unassembled WGS sequence"/>
</dbReference>
<dbReference type="OMA" id="KRRCQEW"/>
<evidence type="ECO:0000313" key="1">
    <source>
        <dbReference type="EMBL" id="KZF25861.1"/>
    </source>
</evidence>
<sequence>MDYELSIGVYGRGLDPQHRSHWGFLICRRGSEFGRLIHVALIDANRLIYQHDERDPQLFKSQSCEGRLNIGTMSASICEQVKNVMRNEPAPRNGKVRKFFWAAD</sequence>
<gene>
    <name evidence="1" type="ORF">L228DRAFT_113</name>
</gene>
<reference evidence="1 2" key="1">
    <citation type="journal article" date="2016" name="Fungal Biol.">
        <title>The genome of Xylona heveae provides a window into fungal endophytism.</title>
        <authorList>
            <person name="Gazis R."/>
            <person name="Kuo A."/>
            <person name="Riley R."/>
            <person name="LaButti K."/>
            <person name="Lipzen A."/>
            <person name="Lin J."/>
            <person name="Amirebrahimi M."/>
            <person name="Hesse C.N."/>
            <person name="Spatafora J.W."/>
            <person name="Henrissat B."/>
            <person name="Hainaut M."/>
            <person name="Grigoriev I.V."/>
            <person name="Hibbett D.S."/>
        </authorList>
    </citation>
    <scope>NUCLEOTIDE SEQUENCE [LARGE SCALE GENOMIC DNA]</scope>
    <source>
        <strain evidence="1 2">TC161</strain>
    </source>
</reference>
<dbReference type="STRING" id="1328760.A0A165J7T0"/>
<dbReference type="InParanoid" id="A0A165J7T0"/>
<dbReference type="RefSeq" id="XP_018191416.1">
    <property type="nucleotide sequence ID" value="XM_018328929.1"/>
</dbReference>
<dbReference type="EMBL" id="KV407454">
    <property type="protein sequence ID" value="KZF25861.1"/>
    <property type="molecule type" value="Genomic_DNA"/>
</dbReference>
<dbReference type="InterPro" id="IPR046670">
    <property type="entry name" value="DUF6540"/>
</dbReference>
<dbReference type="AlphaFoldDB" id="A0A165J7T0"/>
<dbReference type="Pfam" id="PF20174">
    <property type="entry name" value="DUF6540"/>
    <property type="match status" value="1"/>
</dbReference>
<keyword evidence="2" id="KW-1185">Reference proteome</keyword>
<protein>
    <submittedName>
        <fullName evidence="1">Uncharacterized protein</fullName>
    </submittedName>
</protein>
<name>A0A165J7T0_XYLHT</name>
<dbReference type="OrthoDB" id="5271495at2759"/>
<proteinExistence type="predicted"/>
<accession>A0A165J7T0</accession>
<dbReference type="GeneID" id="28894066"/>